<dbReference type="Pfam" id="PF00155">
    <property type="entry name" value="Aminotran_1_2"/>
    <property type="match status" value="1"/>
</dbReference>
<dbReference type="AlphaFoldDB" id="A0A4Q0MJL5"/>
<evidence type="ECO:0000313" key="6">
    <source>
        <dbReference type="Proteomes" id="UP000289708"/>
    </source>
</evidence>
<dbReference type="InterPro" id="IPR015424">
    <property type="entry name" value="PyrdxlP-dep_Trfase"/>
</dbReference>
<dbReference type="InterPro" id="IPR015422">
    <property type="entry name" value="PyrdxlP-dep_Trfase_small"/>
</dbReference>
<dbReference type="EMBL" id="RYFI01000007">
    <property type="protein sequence ID" value="RXF73748.1"/>
    <property type="molecule type" value="Genomic_DNA"/>
</dbReference>
<dbReference type="InterPro" id="IPR004839">
    <property type="entry name" value="Aminotransferase_I/II_large"/>
</dbReference>
<dbReference type="InterPro" id="IPR050087">
    <property type="entry name" value="AON_synthase_class-II"/>
</dbReference>
<comment type="caution">
    <text evidence="5">The sequence shown here is derived from an EMBL/GenBank/DDBJ whole genome shotgun (WGS) entry which is preliminary data.</text>
</comment>
<dbReference type="GO" id="GO:0009102">
    <property type="term" value="P:biotin biosynthetic process"/>
    <property type="evidence" value="ECO:0007669"/>
    <property type="project" value="TreeGrafter"/>
</dbReference>
<dbReference type="Gene3D" id="3.40.640.10">
    <property type="entry name" value="Type I PLP-dependent aspartate aminotransferase-like (Major domain)"/>
    <property type="match status" value="1"/>
</dbReference>
<evidence type="ECO:0000256" key="3">
    <source>
        <dbReference type="ARBA" id="ARBA00022898"/>
    </source>
</evidence>
<sequence>MAGLAVSVRLARFEAALEGLARKDRRRRLEPREGLDFASNDYLGLAASPRLTAAVQEAAAHGVPVGAAGSRLLRGNHREHEALEAEAASFFGAERALFFGQGFSANVALIRTLPQRGDLIVHDELIHASVHDGLRAARAEAIAAPHNDATAVEDAIKAWRARGGGGTPWIAAESLYSMDGDHAPVAELIAIAGRHDGFLLLDEAHATGVLGARGRGLSEGFESHEALISTHTCGKALGCSGALVTGPAAVVDFLVNRARPFIYATAPSPLVAAAVREALRIVDEEPERRAALRARVDIAKRKLAALGLPTSGSQIQPVVLGRNARALGLARRLKAAGFDCRAIRPPTVPEGTARLRVSLTLNVDEAQVAALFDAIGEGLIEAAA</sequence>
<dbReference type="OrthoDB" id="9807157at2"/>
<keyword evidence="6" id="KW-1185">Reference proteome</keyword>
<dbReference type="PANTHER" id="PTHR13693">
    <property type="entry name" value="CLASS II AMINOTRANSFERASE/8-AMINO-7-OXONONANOATE SYNTHASE"/>
    <property type="match status" value="1"/>
</dbReference>
<reference evidence="5 6" key="1">
    <citation type="submission" date="2018-12" db="EMBL/GenBank/DDBJ databases">
        <title>bacterium Hansschlegelia zhihuaiae S113.</title>
        <authorList>
            <person name="He J."/>
        </authorList>
    </citation>
    <scope>NUCLEOTIDE SEQUENCE [LARGE SCALE GENOMIC DNA]</scope>
    <source>
        <strain evidence="5 6">S 113</strain>
    </source>
</reference>
<gene>
    <name evidence="5" type="ORF">EK403_09180</name>
</gene>
<name>A0A4Q0MJL5_9HYPH</name>
<dbReference type="PANTHER" id="PTHR13693:SF100">
    <property type="entry name" value="8-AMINO-7-OXONONANOATE SYNTHASE"/>
    <property type="match status" value="1"/>
</dbReference>
<dbReference type="GO" id="GO:0008710">
    <property type="term" value="F:8-amino-7-oxononanoate synthase activity"/>
    <property type="evidence" value="ECO:0007669"/>
    <property type="project" value="TreeGrafter"/>
</dbReference>
<dbReference type="InterPro" id="IPR015421">
    <property type="entry name" value="PyrdxlP-dep_Trfase_major"/>
</dbReference>
<dbReference type="SUPFAM" id="SSF53383">
    <property type="entry name" value="PLP-dependent transferases"/>
    <property type="match status" value="1"/>
</dbReference>
<protein>
    <submittedName>
        <fullName evidence="5">8-amino-7-oxononanoate synthase</fullName>
    </submittedName>
</protein>
<dbReference type="Proteomes" id="UP000289708">
    <property type="component" value="Unassembled WGS sequence"/>
</dbReference>
<feature type="domain" description="Aminotransferase class I/classII large" evidence="4">
    <location>
        <begin position="34"/>
        <end position="375"/>
    </location>
</feature>
<evidence type="ECO:0000259" key="4">
    <source>
        <dbReference type="Pfam" id="PF00155"/>
    </source>
</evidence>
<accession>A0A4Q0MJL5</accession>
<evidence type="ECO:0000256" key="1">
    <source>
        <dbReference type="ARBA" id="ARBA00001933"/>
    </source>
</evidence>
<proteinExistence type="predicted"/>
<evidence type="ECO:0000313" key="5">
    <source>
        <dbReference type="EMBL" id="RXF73748.1"/>
    </source>
</evidence>
<keyword evidence="3" id="KW-0663">Pyridoxal phosphate</keyword>
<organism evidence="5 6">
    <name type="scientific">Hansschlegelia zhihuaiae</name>
    <dbReference type="NCBI Taxonomy" id="405005"/>
    <lineage>
        <taxon>Bacteria</taxon>
        <taxon>Pseudomonadati</taxon>
        <taxon>Pseudomonadota</taxon>
        <taxon>Alphaproteobacteria</taxon>
        <taxon>Hyphomicrobiales</taxon>
        <taxon>Methylopilaceae</taxon>
        <taxon>Hansschlegelia</taxon>
    </lineage>
</organism>
<dbReference type="GO" id="GO:0030170">
    <property type="term" value="F:pyridoxal phosphate binding"/>
    <property type="evidence" value="ECO:0007669"/>
    <property type="project" value="InterPro"/>
</dbReference>
<dbReference type="Gene3D" id="3.90.1150.10">
    <property type="entry name" value="Aspartate Aminotransferase, domain 1"/>
    <property type="match status" value="1"/>
</dbReference>
<evidence type="ECO:0000256" key="2">
    <source>
        <dbReference type="ARBA" id="ARBA00022679"/>
    </source>
</evidence>
<keyword evidence="2" id="KW-0808">Transferase</keyword>
<comment type="cofactor">
    <cofactor evidence="1">
        <name>pyridoxal 5'-phosphate</name>
        <dbReference type="ChEBI" id="CHEBI:597326"/>
    </cofactor>
</comment>